<dbReference type="OrthoDB" id="1750079at2759"/>
<name>A0A834H7I7_RHOSS</name>
<evidence type="ECO:0000313" key="2">
    <source>
        <dbReference type="EMBL" id="KAF7146825.1"/>
    </source>
</evidence>
<dbReference type="Pfam" id="PF25597">
    <property type="entry name" value="SH3_retrovirus"/>
    <property type="match status" value="1"/>
</dbReference>
<dbReference type="EMBL" id="WJXA01000004">
    <property type="protein sequence ID" value="KAF7146825.1"/>
    <property type="molecule type" value="Genomic_DNA"/>
</dbReference>
<comment type="caution">
    <text evidence="2">The sequence shown here is derived from an EMBL/GenBank/DDBJ whole genome shotgun (WGS) entry which is preliminary data.</text>
</comment>
<gene>
    <name evidence="2" type="ORF">RHSIM_Rhsim04G0175200</name>
</gene>
<dbReference type="InterPro" id="IPR057670">
    <property type="entry name" value="SH3_retrovirus"/>
</dbReference>
<accession>A0A834H7I7</accession>
<proteinExistence type="predicted"/>
<reference evidence="2" key="1">
    <citation type="submission" date="2019-11" db="EMBL/GenBank/DDBJ databases">
        <authorList>
            <person name="Liu Y."/>
            <person name="Hou J."/>
            <person name="Li T.-Q."/>
            <person name="Guan C.-H."/>
            <person name="Wu X."/>
            <person name="Wu H.-Z."/>
            <person name="Ling F."/>
            <person name="Zhang R."/>
            <person name="Shi X.-G."/>
            <person name="Ren J.-P."/>
            <person name="Chen E.-F."/>
            <person name="Sun J.-M."/>
        </authorList>
    </citation>
    <scope>NUCLEOTIDE SEQUENCE</scope>
    <source>
        <strain evidence="2">Adult_tree_wgs_1</strain>
        <tissue evidence="2">Leaves</tissue>
    </source>
</reference>
<evidence type="ECO:0000259" key="1">
    <source>
        <dbReference type="Pfam" id="PF25597"/>
    </source>
</evidence>
<dbReference type="AlphaFoldDB" id="A0A834H7I7"/>
<evidence type="ECO:0000313" key="3">
    <source>
        <dbReference type="Proteomes" id="UP000626092"/>
    </source>
</evidence>
<protein>
    <recommendedName>
        <fullName evidence="1">Retroviral polymerase SH3-like domain-containing protein</fullName>
    </recommendedName>
</protein>
<sequence length="163" mass="18598">MYSIQDPFREDTSRNSAIEWHHGADEQDSDRACAEHANTRRVAQAVLGRCNQCSNILNQPWAFSFVELWDTEGGLERDKLDAKSLKCTFVGYGGVEFGHHFWDEKNRKIIKSRDVIFNESMLYKDRDSKKCSGSSIEGHDGPATEVLTGVVMQEDRESPEYFS</sequence>
<dbReference type="Proteomes" id="UP000626092">
    <property type="component" value="Unassembled WGS sequence"/>
</dbReference>
<organism evidence="2 3">
    <name type="scientific">Rhododendron simsii</name>
    <name type="common">Sims's rhododendron</name>
    <dbReference type="NCBI Taxonomy" id="118357"/>
    <lineage>
        <taxon>Eukaryota</taxon>
        <taxon>Viridiplantae</taxon>
        <taxon>Streptophyta</taxon>
        <taxon>Embryophyta</taxon>
        <taxon>Tracheophyta</taxon>
        <taxon>Spermatophyta</taxon>
        <taxon>Magnoliopsida</taxon>
        <taxon>eudicotyledons</taxon>
        <taxon>Gunneridae</taxon>
        <taxon>Pentapetalae</taxon>
        <taxon>asterids</taxon>
        <taxon>Ericales</taxon>
        <taxon>Ericaceae</taxon>
        <taxon>Ericoideae</taxon>
        <taxon>Rhodoreae</taxon>
        <taxon>Rhododendron</taxon>
    </lineage>
</organism>
<feature type="domain" description="Retroviral polymerase SH3-like" evidence="1">
    <location>
        <begin position="76"/>
        <end position="129"/>
    </location>
</feature>
<keyword evidence="3" id="KW-1185">Reference proteome</keyword>